<evidence type="ECO:0000313" key="4">
    <source>
        <dbReference type="Proteomes" id="UP000050795"/>
    </source>
</evidence>
<feature type="domain" description="C2H2-type" evidence="3">
    <location>
        <begin position="635"/>
        <end position="662"/>
    </location>
</feature>
<feature type="region of interest" description="Disordered" evidence="2">
    <location>
        <begin position="1"/>
        <end position="35"/>
    </location>
</feature>
<proteinExistence type="predicted"/>
<dbReference type="SMART" id="SM00355">
    <property type="entry name" value="ZnF_C2H2"/>
    <property type="match status" value="6"/>
</dbReference>
<organism evidence="4 7">
    <name type="scientific">Trichobilharzia regenti</name>
    <name type="common">Nasal bird schistosome</name>
    <dbReference type="NCBI Taxonomy" id="157069"/>
    <lineage>
        <taxon>Eukaryota</taxon>
        <taxon>Metazoa</taxon>
        <taxon>Spiralia</taxon>
        <taxon>Lophotrochozoa</taxon>
        <taxon>Platyhelminthes</taxon>
        <taxon>Trematoda</taxon>
        <taxon>Digenea</taxon>
        <taxon>Strigeidida</taxon>
        <taxon>Schistosomatoidea</taxon>
        <taxon>Schistosomatidae</taxon>
        <taxon>Trichobilharzia</taxon>
    </lineage>
</organism>
<protein>
    <recommendedName>
        <fullName evidence="3">C2H2-type domain-containing protein</fullName>
    </recommendedName>
</protein>
<feature type="region of interest" description="Disordered" evidence="2">
    <location>
        <begin position="1046"/>
        <end position="1067"/>
    </location>
</feature>
<dbReference type="PANTHER" id="PTHR21190">
    <property type="entry name" value="GH10077P"/>
    <property type="match status" value="1"/>
</dbReference>
<evidence type="ECO:0000313" key="7">
    <source>
        <dbReference type="WBParaSite" id="TREG1_26000.3"/>
    </source>
</evidence>
<keyword evidence="1" id="KW-0863">Zinc-finger</keyword>
<feature type="compositionally biased region" description="Polar residues" evidence="2">
    <location>
        <begin position="1249"/>
        <end position="1262"/>
    </location>
</feature>
<name>A0AA85JJ75_TRIRE</name>
<dbReference type="WBParaSite" id="TREG1_26000.1">
    <property type="protein sequence ID" value="TREG1_26000.1"/>
    <property type="gene ID" value="TREG1_26000"/>
</dbReference>
<dbReference type="Proteomes" id="UP000050795">
    <property type="component" value="Unassembled WGS sequence"/>
</dbReference>
<keyword evidence="1" id="KW-0479">Metal-binding</keyword>
<accession>A0AA85JJ75</accession>
<dbReference type="InterPro" id="IPR013087">
    <property type="entry name" value="Znf_C2H2_type"/>
</dbReference>
<keyword evidence="1" id="KW-0862">Zinc</keyword>
<feature type="compositionally biased region" description="Polar residues" evidence="2">
    <location>
        <begin position="1047"/>
        <end position="1060"/>
    </location>
</feature>
<evidence type="ECO:0000313" key="6">
    <source>
        <dbReference type="WBParaSite" id="TREG1_26000.2"/>
    </source>
</evidence>
<feature type="region of interest" description="Disordered" evidence="2">
    <location>
        <begin position="1249"/>
        <end position="1268"/>
    </location>
</feature>
<sequence>MHCITSVLSNPPKQTTEPHQMTRKSLSPSSPPTQVSEELFHSSMLTRSMVQSSPTSYVSSIPSQSTGLGINSTKPLTSNLNTNVTNSLGHLPYDPFKCKVNLPLQDGDSRGIYDTSALVNSQNLLSSLPSVCFGMSNDSLLNQIANGQAVNLLSSMSTPFPSELCINKFPDSLVRNWTEGFTATNSQISNPSINTSQSINMLSGMSVSSAALSLKCQSADIPLSINDTTLESPDNLVVYGSISDNSNNHYSLEKSKTTLSDTESIQNNNFSGISTTVYQNPCIESNKSRISNHHTTGSSITQTGTTRKSDEDFCDLCQKHFCNKYYLRKHKIDVHGIHTEPYSHSRRRAGETQIAVNTNHTKSINLSVNNIGVSSTTISNASVITPPLIGNTSSSVMLNGDNLKMRDKSKAVDFSIDYEKCKLNDFQCESFKPHSPTKFELSNKSLSNIYDYMNCGSNLLFSSQKNEPLNENVIGGGISQWRKNCVSTTNINTFSSIKNSDNNGVGQAPHPPELNLSLINSATNSTCISPTFDVNTTTANKYNVGSEAMSNINDQCSINSSVLETKNLNPLLSAHHYYMMALAANFSPSTANLLNGSEMMMKSSLTNKFTSNLDIPFLPIPTASFDMNNIALNEAQCDQCHKVFCNEYFLQLHRLSHQSNSDGSLTRCDERSFDASEEMTTEIKEVSNIGRKSTLQCDNEKSDMDTENDIGLDFNLHKRDRDETDDENDNHHLFPSNKFSINDMNMSYSRSSEFRISGSHSLDAFKNSMVAAKLADRVTCELCNKELCNKYFLRTHKIRVHGVSPKDVGGPPMRNPPIIENSSLSYPLNESRIGNCTATSQETNSSLNYDDNCKTDSAFCEDMMNSFNSAYSTLGMVNQFLPLAYWPLFAANQFVSEKAVNCQIDKTALPALDSLATWNSLNNPITSDMHNRTESTQNLALPEIPSAVALIYCPLCDMPIGPRLFLPTHLNSVHKLCPTDPDFFMNMLRAKPMSKAELITDGKISNYWSTIFPSLENKQLGSNNDQNNNNMQLKSTSDTFQKDLDVHQSSNNDMGNGRNSPSDKSEDVLNMNTFGDNLIIKELQPFVQKTEIPSVSTQSVISSGTPSMKTSDDGLQVCTALSSDCKIEMPTTESQLPSNFLTSNPLVSTTNLVPFFPLNLTKTAEEAMSDNLDSGVNHTQSSVCGNADSKSQPSIASAAAVFSGLPGFNPVVAGNATNCTRPWNPLPHLSTTSDSSNYSTLNQPSCAISPTNSTGVASSSLGHTGVPRKSPNQMRVLCDICNKWICNKYFLRTHKANKHGITDLTLGSLENYRPGVGKSTSGLKSHIHTSFRKASNQCVRDSPQIDENDFINCSNLIQTSSLHPVLTTTCESQQSLKSAPSSLQECQTHNSEQKPVIIDNPSENSPPVCLSECNEIPGINGSSLPLTFQPTVTPNLSWLGYGFPKQSSSIGSYTALSYPSIIPFPLLPNSDIHSYSSQTEITGKLATSDLTLCTTDSEMQNEEDKDPLNLSLKVTEDNLNKFDEQGSYCATATTTTTEAAVTPPPTTTTTTTIAMTTTRNSCTASNQQETMTKNNPMDCMKRGHAKKYFKNYCFISYHINRARKMIHYKLNKRLLCLQMKRKHIQDVRGKFFTKRKTILDKRCERKVNWSKNESEISECQADRAIITPRHSVNIVTKSYNLHHRQKEMRRRAKQRSMKQRNAVSKFLGEDSSSSSISNTALRVNDISILSPMNNEVQYISENQKNDSLTNGGKLFTPPIKSTASIFPTQIFCPLCLDGEAFIQPSEFMLHLKQKHPVSECESVMNLFKTQLELYNSQNLIFQINNLAASNGSLKSAPLNTFNNVFALSPNNILAVSSSMGSTESVNTTNSWPETQNEIIYGIQPNNNNNQYKSINSMTFTEPMEITPSTCCYPASIVSQSSVILSSSPSLSPSSLPMCSSIASSISNPIMPTSRSLGRPLFMPVNSFTKTLSTI</sequence>
<dbReference type="GO" id="GO:0008270">
    <property type="term" value="F:zinc ion binding"/>
    <property type="evidence" value="ECO:0007669"/>
    <property type="project" value="UniProtKB-KW"/>
</dbReference>
<dbReference type="WBParaSite" id="TREG1_26000.3">
    <property type="protein sequence ID" value="TREG1_26000.3"/>
    <property type="gene ID" value="TREG1_26000"/>
</dbReference>
<dbReference type="WBParaSite" id="TREG1_26000.2">
    <property type="protein sequence ID" value="TREG1_26000.2"/>
    <property type="gene ID" value="TREG1_26000"/>
</dbReference>
<dbReference type="PROSITE" id="PS50157">
    <property type="entry name" value="ZINC_FINGER_C2H2_2"/>
    <property type="match status" value="1"/>
</dbReference>
<dbReference type="PROSITE" id="PS00028">
    <property type="entry name" value="ZINC_FINGER_C2H2_1"/>
    <property type="match status" value="3"/>
</dbReference>
<evidence type="ECO:0000256" key="2">
    <source>
        <dbReference type="SAM" id="MobiDB-lite"/>
    </source>
</evidence>
<evidence type="ECO:0000256" key="1">
    <source>
        <dbReference type="PROSITE-ProRule" id="PRU00042"/>
    </source>
</evidence>
<evidence type="ECO:0000259" key="3">
    <source>
        <dbReference type="PROSITE" id="PS50157"/>
    </source>
</evidence>
<reference evidence="5 6" key="2">
    <citation type="submission" date="2023-11" db="UniProtKB">
        <authorList>
            <consortium name="WormBaseParasite"/>
        </authorList>
    </citation>
    <scope>IDENTIFICATION</scope>
</reference>
<evidence type="ECO:0000313" key="5">
    <source>
        <dbReference type="WBParaSite" id="TREG1_26000.1"/>
    </source>
</evidence>
<keyword evidence="4" id="KW-1185">Reference proteome</keyword>
<dbReference type="PANTHER" id="PTHR21190:SF1">
    <property type="entry name" value="GH10077P"/>
    <property type="match status" value="1"/>
</dbReference>
<reference evidence="4" key="1">
    <citation type="submission" date="2022-06" db="EMBL/GenBank/DDBJ databases">
        <authorList>
            <person name="Berger JAMES D."/>
            <person name="Berger JAMES D."/>
        </authorList>
    </citation>
    <scope>NUCLEOTIDE SEQUENCE [LARGE SCALE GENOMIC DNA]</scope>
</reference>